<accession>A0A168MUV7</accession>
<dbReference type="Pfam" id="PF13515">
    <property type="entry name" value="FUSC_2"/>
    <property type="match status" value="1"/>
</dbReference>
<sequence length="1155" mass="130855">MFKDKETSKPHHGFAFLPSSDHVLPLDTVRERILGIWHSLTWPVSKKILKADLAVIIALVRDPSNPDLAQPALCGVLVTFLVVGAFILNYVRAKVQQANVGGMLSALIMILNFTGAVLYREWVPLKTAISLLSALAGFTIMFLVSLLIAPENSTTVYIQELVKIMDVFDKTACQQVKGFFQPHQQNLADIGSGEVPEPPALVHKKTDALLISLIDKKRMARREVSFNAISPVDVNELTKIVKKLRVPLHAIAIAHTMDSNMRKMELLKRADDLLSHQHQHQQPPPKESTTGSSPTLTFAVLPSDLPTTQPSGNHHHNDSASHLQSDRVLLEQATNKSGDLEFISATATAHTSPNRTSILLNRPVNQDGSSRYSSSTTADGDDDQQHHEKGQTIRSVSLDKSAFDFSLRRQEYNKVLQQSQHMYIDLMKACSTAVAEDIKRLRHMQSIDARYQDKPFFYKYLFGNSGSNDDDKYDHGKDPAAPLLLAIQHFDAHRLHGLKTLYNKDQHPRRSLLLILKFQFSLRKYAEILYTFSSLVFEMDRVRHRRRFWLPSVTIWKFFWKRRESSYDLDSPSGLANQAGNSHMHRTMTQHTALIQSMIENDAIPQQQPSVPRNDDISLELDDSDDEPYSDSCMPNALHHHPRHAHESHNTSYALARQLSQPVRGQVICPQDTSNNTWFHQHDRPERTHFGLRRRHHQKDDEEDQQADTPLLRKLAAWRKHIGQQNKSSSVTPSALMDPSSYHDPDASYPTTRLQRFFYCLWGFGAEYIYTSDTVFALRAATVVTLLTLPGFLNQSLEWYNEARCQWATVVALIWMGPSVGSSLFGTMVRTVGTLVGAAAGLVIWEISQGEIWALLVVTFIVNLPFFVLYTLSVFWRATGLFCLITISLIIGYGYVYTATGAGKTVYEVTYFRIASVLVGVVAAMVISILPYAHTSRVQVRHRIAYILGDIGVLYTSLMGMLLKGSRYDHRIKDTNQKLFRSFATSIRQQIHVTRALLDQSHYEPALRGVFPEKKYLKLLQVLDTMLNMLLQMDMALERVDTPWRLAVVNHSWVERKNMISVFLTSLQLASNALMNKTPLPPYILRPTTARRTLTDKIRHHPLFGADRISDPNYTYYSTYLMNSEQLAVEIEVLVATVRDLVGSDSVSVMLDYIH</sequence>
<feature type="region of interest" description="Disordered" evidence="5">
    <location>
        <begin position="606"/>
        <end position="652"/>
    </location>
</feature>
<gene>
    <name evidence="9" type="primary">ABSGL_04857.1 scaffold 6035</name>
</gene>
<feature type="transmembrane region" description="Helical" evidence="6">
    <location>
        <begin position="944"/>
        <end position="963"/>
    </location>
</feature>
<feature type="transmembrane region" description="Helical" evidence="6">
    <location>
        <begin position="910"/>
        <end position="932"/>
    </location>
</feature>
<keyword evidence="10" id="KW-1185">Reference proteome</keyword>
<dbReference type="InterPro" id="IPR018820">
    <property type="entry name" value="BRE4-related_DUF2421"/>
</dbReference>
<feature type="compositionally biased region" description="Polar residues" evidence="5">
    <location>
        <begin position="354"/>
        <end position="378"/>
    </location>
</feature>
<evidence type="ECO:0000256" key="5">
    <source>
        <dbReference type="SAM" id="MobiDB-lite"/>
    </source>
</evidence>
<dbReference type="OMA" id="NEQYLMF"/>
<evidence type="ECO:0000313" key="10">
    <source>
        <dbReference type="Proteomes" id="UP000078561"/>
    </source>
</evidence>
<feature type="transmembrane region" description="Helical" evidence="6">
    <location>
        <begin position="878"/>
        <end position="898"/>
    </location>
</feature>
<feature type="compositionally biased region" description="Polar residues" evidence="5">
    <location>
        <begin position="287"/>
        <end position="296"/>
    </location>
</feature>
<feature type="transmembrane region" description="Helical" evidence="6">
    <location>
        <begin position="131"/>
        <end position="149"/>
    </location>
</feature>
<dbReference type="InParanoid" id="A0A168MUV7"/>
<keyword evidence="2 6" id="KW-0812">Transmembrane</keyword>
<dbReference type="Pfam" id="PF10334">
    <property type="entry name" value="BRE4"/>
    <property type="match status" value="1"/>
</dbReference>
<feature type="domain" description="Integral membrane bound transporter" evidence="8">
    <location>
        <begin position="798"/>
        <end position="927"/>
    </location>
</feature>
<feature type="transmembrane region" description="Helical" evidence="6">
    <location>
        <begin position="100"/>
        <end position="119"/>
    </location>
</feature>
<dbReference type="OrthoDB" id="417037at2759"/>
<dbReference type="STRING" id="4829.A0A168MUV7"/>
<evidence type="ECO:0000313" key="9">
    <source>
        <dbReference type="EMBL" id="SAL99256.1"/>
    </source>
</evidence>
<evidence type="ECO:0000256" key="3">
    <source>
        <dbReference type="ARBA" id="ARBA00022989"/>
    </source>
</evidence>
<dbReference type="PANTHER" id="PTHR37994">
    <property type="entry name" value="ARAE_2_N DOMAIN-CONTAINING PROTEIN-RELATED"/>
    <property type="match status" value="1"/>
</dbReference>
<feature type="compositionally biased region" description="Polar residues" evidence="5">
    <location>
        <begin position="723"/>
        <end position="733"/>
    </location>
</feature>
<feature type="domain" description="DUF2421" evidence="7">
    <location>
        <begin position="931"/>
        <end position="1143"/>
    </location>
</feature>
<organism evidence="9">
    <name type="scientific">Absidia glauca</name>
    <name type="common">Pin mould</name>
    <dbReference type="NCBI Taxonomy" id="4829"/>
    <lineage>
        <taxon>Eukaryota</taxon>
        <taxon>Fungi</taxon>
        <taxon>Fungi incertae sedis</taxon>
        <taxon>Mucoromycota</taxon>
        <taxon>Mucoromycotina</taxon>
        <taxon>Mucoromycetes</taxon>
        <taxon>Mucorales</taxon>
        <taxon>Cunninghamellaceae</taxon>
        <taxon>Absidia</taxon>
    </lineage>
</organism>
<feature type="compositionally biased region" description="Acidic residues" evidence="5">
    <location>
        <begin position="617"/>
        <end position="629"/>
    </location>
</feature>
<name>A0A168MUV7_ABSGL</name>
<feature type="region of interest" description="Disordered" evidence="5">
    <location>
        <begin position="723"/>
        <end position="742"/>
    </location>
</feature>
<feature type="region of interest" description="Disordered" evidence="5">
    <location>
        <begin position="274"/>
        <end position="324"/>
    </location>
</feature>
<dbReference type="Proteomes" id="UP000078561">
    <property type="component" value="Unassembled WGS sequence"/>
</dbReference>
<evidence type="ECO:0000256" key="6">
    <source>
        <dbReference type="SAM" id="Phobius"/>
    </source>
</evidence>
<keyword evidence="4 6" id="KW-0472">Membrane</keyword>
<evidence type="ECO:0000259" key="8">
    <source>
        <dbReference type="Pfam" id="PF13515"/>
    </source>
</evidence>
<dbReference type="AlphaFoldDB" id="A0A168MUV7"/>
<feature type="transmembrane region" description="Helical" evidence="6">
    <location>
        <begin position="852"/>
        <end position="872"/>
    </location>
</feature>
<dbReference type="GO" id="GO:0016020">
    <property type="term" value="C:membrane"/>
    <property type="evidence" value="ECO:0007669"/>
    <property type="project" value="UniProtKB-SubCell"/>
</dbReference>
<evidence type="ECO:0000256" key="2">
    <source>
        <dbReference type="ARBA" id="ARBA00022692"/>
    </source>
</evidence>
<feature type="region of interest" description="Disordered" evidence="5">
    <location>
        <begin position="354"/>
        <end position="393"/>
    </location>
</feature>
<dbReference type="EMBL" id="LT552594">
    <property type="protein sequence ID" value="SAL99256.1"/>
    <property type="molecule type" value="Genomic_DNA"/>
</dbReference>
<comment type="subcellular location">
    <subcellularLocation>
        <location evidence="1">Membrane</location>
        <topology evidence="1">Multi-pass membrane protein</topology>
    </subcellularLocation>
</comment>
<feature type="transmembrane region" description="Helical" evidence="6">
    <location>
        <begin position="68"/>
        <end position="88"/>
    </location>
</feature>
<dbReference type="InterPro" id="IPR049453">
    <property type="entry name" value="Memb_transporter_dom"/>
</dbReference>
<dbReference type="PANTHER" id="PTHR37994:SF1">
    <property type="entry name" value="ER TRANSPORTER 6TM N-TERMINAL DOMAIN-CONTAINING PROTEIN"/>
    <property type="match status" value="1"/>
</dbReference>
<keyword evidence="3 6" id="KW-1133">Transmembrane helix</keyword>
<protein>
    <submittedName>
        <fullName evidence="9">Uncharacterized protein</fullName>
    </submittedName>
</protein>
<evidence type="ECO:0000256" key="4">
    <source>
        <dbReference type="ARBA" id="ARBA00023136"/>
    </source>
</evidence>
<evidence type="ECO:0000259" key="7">
    <source>
        <dbReference type="Pfam" id="PF10334"/>
    </source>
</evidence>
<evidence type="ECO:0000256" key="1">
    <source>
        <dbReference type="ARBA" id="ARBA00004141"/>
    </source>
</evidence>
<proteinExistence type="predicted"/>
<reference evidence="9" key="1">
    <citation type="submission" date="2016-04" db="EMBL/GenBank/DDBJ databases">
        <authorList>
            <person name="Evans L.H."/>
            <person name="Alamgir A."/>
            <person name="Owens N."/>
            <person name="Weber N.D."/>
            <person name="Virtaneva K."/>
            <person name="Barbian K."/>
            <person name="Babar A."/>
            <person name="Rosenke K."/>
        </authorList>
    </citation>
    <scope>NUCLEOTIDE SEQUENCE [LARGE SCALE GENOMIC DNA]</scope>
    <source>
        <strain evidence="9">CBS 101.48</strain>
    </source>
</reference>
<feature type="compositionally biased region" description="Basic and acidic residues" evidence="5">
    <location>
        <begin position="315"/>
        <end position="324"/>
    </location>
</feature>